<organism evidence="3 4">
    <name type="scientific">Pseudoalteromonas denitrificans DSM 6059</name>
    <dbReference type="NCBI Taxonomy" id="1123010"/>
    <lineage>
        <taxon>Bacteria</taxon>
        <taxon>Pseudomonadati</taxon>
        <taxon>Pseudomonadota</taxon>
        <taxon>Gammaproteobacteria</taxon>
        <taxon>Alteromonadales</taxon>
        <taxon>Pseudoalteromonadaceae</taxon>
        <taxon>Pseudoalteromonas</taxon>
    </lineage>
</organism>
<reference evidence="3 4" key="1">
    <citation type="submission" date="2016-10" db="EMBL/GenBank/DDBJ databases">
        <authorList>
            <person name="de Groot N.N."/>
        </authorList>
    </citation>
    <scope>NUCLEOTIDE SEQUENCE [LARGE SCALE GENOMIC DNA]</scope>
    <source>
        <strain evidence="3 4">DSM 6059</strain>
    </source>
</reference>
<gene>
    <name evidence="3" type="ORF">SAMN02745724_00577</name>
</gene>
<evidence type="ECO:0000256" key="1">
    <source>
        <dbReference type="SAM" id="SignalP"/>
    </source>
</evidence>
<protein>
    <submittedName>
        <fullName evidence="3">Peptidase family S41</fullName>
    </submittedName>
</protein>
<feature type="domain" description="Tail specific protease" evidence="2">
    <location>
        <begin position="261"/>
        <end position="412"/>
    </location>
</feature>
<dbReference type="PROSITE" id="PS51257">
    <property type="entry name" value="PROKAR_LIPOPROTEIN"/>
    <property type="match status" value="1"/>
</dbReference>
<dbReference type="GO" id="GO:0030288">
    <property type="term" value="C:outer membrane-bounded periplasmic space"/>
    <property type="evidence" value="ECO:0007669"/>
    <property type="project" value="TreeGrafter"/>
</dbReference>
<dbReference type="Gene3D" id="3.30.750.170">
    <property type="match status" value="1"/>
</dbReference>
<dbReference type="SUPFAM" id="SSF50156">
    <property type="entry name" value="PDZ domain-like"/>
    <property type="match status" value="1"/>
</dbReference>
<name>A0A1I1FBY7_9GAMM</name>
<proteinExistence type="predicted"/>
<evidence type="ECO:0000313" key="4">
    <source>
        <dbReference type="Proteomes" id="UP000198862"/>
    </source>
</evidence>
<accession>A0A1I1FBY7</accession>
<evidence type="ECO:0000313" key="3">
    <source>
        <dbReference type="EMBL" id="SFB96804.1"/>
    </source>
</evidence>
<dbReference type="Gene3D" id="2.30.42.10">
    <property type="match status" value="1"/>
</dbReference>
<feature type="chain" id="PRO_5011721459" evidence="1">
    <location>
        <begin position="23"/>
        <end position="544"/>
    </location>
</feature>
<dbReference type="GO" id="GO:0006508">
    <property type="term" value="P:proteolysis"/>
    <property type="evidence" value="ECO:0007669"/>
    <property type="project" value="InterPro"/>
</dbReference>
<dbReference type="EMBL" id="FOLO01000003">
    <property type="protein sequence ID" value="SFB96804.1"/>
    <property type="molecule type" value="Genomic_DNA"/>
</dbReference>
<evidence type="ECO:0000259" key="2">
    <source>
        <dbReference type="Pfam" id="PF03572"/>
    </source>
</evidence>
<dbReference type="Pfam" id="PF03572">
    <property type="entry name" value="Peptidase_S41"/>
    <property type="match status" value="1"/>
</dbReference>
<dbReference type="Gene3D" id="3.90.226.10">
    <property type="entry name" value="2-enoyl-CoA Hydratase, Chain A, domain 1"/>
    <property type="match status" value="1"/>
</dbReference>
<dbReference type="RefSeq" id="WP_177207933.1">
    <property type="nucleotide sequence ID" value="NZ_FOLO01000003.1"/>
</dbReference>
<dbReference type="InterPro" id="IPR036034">
    <property type="entry name" value="PDZ_sf"/>
</dbReference>
<dbReference type="PANTHER" id="PTHR32060">
    <property type="entry name" value="TAIL-SPECIFIC PROTEASE"/>
    <property type="match status" value="1"/>
</dbReference>
<dbReference type="SUPFAM" id="SSF52096">
    <property type="entry name" value="ClpP/crotonase"/>
    <property type="match status" value="1"/>
</dbReference>
<dbReference type="STRING" id="1123010.SAMN02745724_00577"/>
<dbReference type="GO" id="GO:0008236">
    <property type="term" value="F:serine-type peptidase activity"/>
    <property type="evidence" value="ECO:0007669"/>
    <property type="project" value="InterPro"/>
</dbReference>
<dbReference type="PANTHER" id="PTHR32060:SF30">
    <property type="entry name" value="CARBOXY-TERMINAL PROCESSING PROTEASE CTPA"/>
    <property type="match status" value="1"/>
</dbReference>
<feature type="signal peptide" evidence="1">
    <location>
        <begin position="1"/>
        <end position="22"/>
    </location>
</feature>
<keyword evidence="4" id="KW-1185">Reference proteome</keyword>
<dbReference type="InterPro" id="IPR029045">
    <property type="entry name" value="ClpP/crotonase-like_dom_sf"/>
</dbReference>
<keyword evidence="1" id="KW-0732">Signal</keyword>
<dbReference type="GO" id="GO:0004175">
    <property type="term" value="F:endopeptidase activity"/>
    <property type="evidence" value="ECO:0007669"/>
    <property type="project" value="TreeGrafter"/>
</dbReference>
<sequence>MLIHKSARIYLLSVFTLSLLSACGGGTSSDSGLISPTTPTNVTWVAGTFAPENTFKDFCSNPRTGSDPFNQNQAYPDKQGTDLHEKMWLRSYSDNSYLWYSEIEDNDPNNFSISDYFNQLKTQENTDSGAKKDNFHFLENTADYNKQTQSGITSGYGIRWQFGTVKPPRKLTVAYTEPNSPAALRGIQRGAQVLEIDGVDFINSNDVDTINAGLSPTQNGQIHAFKLKNIDGSIISYNIESADINTSPVQNTKVIATNVGNVGYVQFNSHIPLAQEGLISAINQFSAQNVAEVVIDLRYNGGGALALASQFAYMISGDNATNNRTFETTVFNNKHTTNDPITGNTLRPTPFYDKKIDYVNNVLTSTNLPSLNMQRVFVLTTGSTCSASEAFMNGLRGIDIDVIQIGNTTCGKPYGFYPQDNCGSTYFTIQFKGINAKGFGDYSDGFVPKESPQFQSEVKGCDVADDFTKALGDPTEGLLSAALEYMKSESCPVIALSRSTIDKGLNKTQNTSKSIDNGLAIKVPNQIYNSIVFENKILSREAIK</sequence>
<dbReference type="AlphaFoldDB" id="A0A1I1FBY7"/>
<dbReference type="Proteomes" id="UP000198862">
    <property type="component" value="Unassembled WGS sequence"/>
</dbReference>
<dbReference type="InterPro" id="IPR005151">
    <property type="entry name" value="Tail-specific_protease"/>
</dbReference>
<dbReference type="GO" id="GO:0007165">
    <property type="term" value="P:signal transduction"/>
    <property type="evidence" value="ECO:0007669"/>
    <property type="project" value="TreeGrafter"/>
</dbReference>